<organism evidence="2 3">
    <name type="scientific">Penicillium antarcticum</name>
    <dbReference type="NCBI Taxonomy" id="416450"/>
    <lineage>
        <taxon>Eukaryota</taxon>
        <taxon>Fungi</taxon>
        <taxon>Dikarya</taxon>
        <taxon>Ascomycota</taxon>
        <taxon>Pezizomycotina</taxon>
        <taxon>Eurotiomycetes</taxon>
        <taxon>Eurotiomycetidae</taxon>
        <taxon>Eurotiales</taxon>
        <taxon>Aspergillaceae</taxon>
        <taxon>Penicillium</taxon>
    </lineage>
</organism>
<dbReference type="OrthoDB" id="5590473at2759"/>
<feature type="region of interest" description="Disordered" evidence="1">
    <location>
        <begin position="78"/>
        <end position="104"/>
    </location>
</feature>
<dbReference type="InterPro" id="IPR007681">
    <property type="entry name" value="Mog1"/>
</dbReference>
<dbReference type="PANTHER" id="PTHR15837:SF5">
    <property type="entry name" value="NYN DOMAIN-CONTAINING PROTEIN"/>
    <property type="match status" value="1"/>
</dbReference>
<proteinExistence type="predicted"/>
<dbReference type="CDD" id="cd18724">
    <property type="entry name" value="PIN_LabA-like"/>
    <property type="match status" value="1"/>
</dbReference>
<gene>
    <name evidence="2" type="ORF">PENANT_c001G08468</name>
</gene>
<evidence type="ECO:0000256" key="1">
    <source>
        <dbReference type="SAM" id="MobiDB-lite"/>
    </source>
</evidence>
<feature type="compositionally biased region" description="Basic residues" evidence="1">
    <location>
        <begin position="430"/>
        <end position="441"/>
    </location>
</feature>
<feature type="compositionally biased region" description="Polar residues" evidence="1">
    <location>
        <begin position="1"/>
        <end position="13"/>
    </location>
</feature>
<dbReference type="AlphaFoldDB" id="A0A1V6QNF2"/>
<dbReference type="GO" id="GO:0005085">
    <property type="term" value="F:guanyl-nucleotide exchange factor activity"/>
    <property type="evidence" value="ECO:0007669"/>
    <property type="project" value="TreeGrafter"/>
</dbReference>
<protein>
    <recommendedName>
        <fullName evidence="4">NYN domain-containing protein</fullName>
    </recommendedName>
</protein>
<evidence type="ECO:0008006" key="4">
    <source>
        <dbReference type="Google" id="ProtNLM"/>
    </source>
</evidence>
<dbReference type="Proteomes" id="UP000191672">
    <property type="component" value="Unassembled WGS sequence"/>
</dbReference>
<evidence type="ECO:0000313" key="2">
    <source>
        <dbReference type="EMBL" id="OQD90774.1"/>
    </source>
</evidence>
<dbReference type="PANTHER" id="PTHR15837">
    <property type="entry name" value="RAN GUANINE NUCLEOTIDE RELEASE FACTOR"/>
    <property type="match status" value="1"/>
</dbReference>
<feature type="region of interest" description="Disordered" evidence="1">
    <location>
        <begin position="1"/>
        <end position="63"/>
    </location>
</feature>
<accession>A0A1V6QNF2</accession>
<evidence type="ECO:0000313" key="3">
    <source>
        <dbReference type="Proteomes" id="UP000191672"/>
    </source>
</evidence>
<reference evidence="3" key="1">
    <citation type="journal article" date="2017" name="Nat. Microbiol.">
        <title>Global analysis of biosynthetic gene clusters reveals vast potential of secondary metabolite production in Penicillium species.</title>
        <authorList>
            <person name="Nielsen J.C."/>
            <person name="Grijseels S."/>
            <person name="Prigent S."/>
            <person name="Ji B."/>
            <person name="Dainat J."/>
            <person name="Nielsen K.F."/>
            <person name="Frisvad J.C."/>
            <person name="Workman M."/>
            <person name="Nielsen J."/>
        </authorList>
    </citation>
    <scope>NUCLEOTIDE SEQUENCE [LARGE SCALE GENOMIC DNA]</scope>
    <source>
        <strain evidence="3">IBT 31811</strain>
    </source>
</reference>
<name>A0A1V6QNF2_9EURO</name>
<dbReference type="STRING" id="416450.A0A1V6QNF2"/>
<feature type="region of interest" description="Disordered" evidence="1">
    <location>
        <begin position="211"/>
        <end position="230"/>
    </location>
</feature>
<dbReference type="GO" id="GO:0031267">
    <property type="term" value="F:small GTPase binding"/>
    <property type="evidence" value="ECO:0007669"/>
    <property type="project" value="TreeGrafter"/>
</dbReference>
<feature type="region of interest" description="Disordered" evidence="1">
    <location>
        <begin position="430"/>
        <end position="453"/>
    </location>
</feature>
<dbReference type="GO" id="GO:0006606">
    <property type="term" value="P:protein import into nucleus"/>
    <property type="evidence" value="ECO:0007669"/>
    <property type="project" value="TreeGrafter"/>
</dbReference>
<keyword evidence="3" id="KW-1185">Reference proteome</keyword>
<dbReference type="GO" id="GO:0005634">
    <property type="term" value="C:nucleus"/>
    <property type="evidence" value="ECO:0007669"/>
    <property type="project" value="TreeGrafter"/>
</dbReference>
<comment type="caution">
    <text evidence="2">The sequence shown here is derived from an EMBL/GenBank/DDBJ whole genome shotgun (WGS) entry which is preliminary data.</text>
</comment>
<dbReference type="EMBL" id="MDYN01000001">
    <property type="protein sequence ID" value="OQD90774.1"/>
    <property type="molecule type" value="Genomic_DNA"/>
</dbReference>
<sequence length="555" mass="60585">MVGSDSTESSNWDFTPALDLLRSPKYEGTPARSSCHLESQSDVQDQPKKDVSSVASGQAVGLASKRSHTKLGDFGPLWEVLGAQDPPSVNPDTSIADPNPEVTQPALQASPAFSVLELPVSHTSNRNSIESSALLPSKTSPVADIAKPKTSASTRGRSKRQAQPITILKRGSKLETDGTDNNVKFESARTPPRTIIGAGSLDTPKARIQPRVTHKETQTTINNSAYSSEASAGAESDSSFIFDRPSSKKFGALAFVPPQIGTPDAQATRYDTPPSSFEDQDFALNAKTIAALAPGQRVQSNVYKSSTERRVSLMTKLFKEFPEYASLASSVGQSVTGFKDAGSKPIHIFVDMSNIMVGFHDAVKLSRNIPLETRIRRIHMSFTNLALIMERGRYAAKRVLVGSDRLPSIDEAETLGYEANIMSRVQKFKHTTPRRNNKPRKIPGFGPSGGPETVASGRWAEQGVDELLHMKILESLVDIVEPATIVLATGDAAVAEYSGGFMCQVERALQRGWSIELVSFTNVTSYAYRKKEFRAQWGDRFKMVELDPYIEELFE</sequence>